<dbReference type="STRING" id="1660074.CVIC8964_1513"/>
<dbReference type="AlphaFoldDB" id="A0A1X9T2X4"/>
<evidence type="ECO:0000313" key="2">
    <source>
        <dbReference type="Proteomes" id="UP000194265"/>
    </source>
</evidence>
<protein>
    <submittedName>
        <fullName evidence="1">Uncharacterized protein</fullName>
    </submittedName>
</protein>
<evidence type="ECO:0000313" key="1">
    <source>
        <dbReference type="EMBL" id="ARR02892.1"/>
    </source>
</evidence>
<accession>A0A1X9T2X4</accession>
<organism evidence="1 2">
    <name type="scientific">Campylobacter vicugnae</name>
    <dbReference type="NCBI Taxonomy" id="1660076"/>
    <lineage>
        <taxon>Bacteria</taxon>
        <taxon>Pseudomonadati</taxon>
        <taxon>Campylobacterota</taxon>
        <taxon>Epsilonproteobacteria</taxon>
        <taxon>Campylobacterales</taxon>
        <taxon>Campylobacteraceae</taxon>
        <taxon>Campylobacter</taxon>
    </lineage>
</organism>
<name>A0A1X9T2X4_9BACT</name>
<proteinExistence type="predicted"/>
<gene>
    <name evidence="1" type="ORF">CVIC8964_1513</name>
</gene>
<reference evidence="1 2" key="1">
    <citation type="journal article" date="2017" name="Genome Biol. Evol.">
        <title>Comparative Genomic Analysis Identifies a Campylobacter Clade Deficient in Selenium Metabolism.</title>
        <authorList>
            <person name="Miller W.G."/>
            <person name="Yee E."/>
            <person name="Lopes B.S."/>
            <person name="Chapman M.H."/>
            <person name="Huynh S."/>
            <person name="Bono J.L."/>
            <person name="Parker C.T."/>
            <person name="Strachan N.J.C."/>
            <person name="Forbes K.J."/>
        </authorList>
    </citation>
    <scope>NUCLEOTIDE SEQUENCE [LARGE SCALE GENOMIC DNA]</scope>
    <source>
        <strain evidence="1 2">RM8964</strain>
    </source>
</reference>
<dbReference type="Proteomes" id="UP000194265">
    <property type="component" value="Chromosome"/>
</dbReference>
<sequence>MRIFIIKLIKLAGVIIGDVGIRNNQGTNIIFHANIPASRNFNRLLKKDVVTTGEAVHSLHTSRPAELGGDNQRLSGANAHSVITIRSIIQQDIK</sequence>
<dbReference type="EMBL" id="CP018791">
    <property type="protein sequence ID" value="ARR02892.1"/>
    <property type="molecule type" value="Genomic_DNA"/>
</dbReference>
<dbReference type="RefSeq" id="WP_236861168.1">
    <property type="nucleotide sequence ID" value="NZ_CP018791.1"/>
</dbReference>